<evidence type="ECO:0000313" key="6">
    <source>
        <dbReference type="Proteomes" id="UP000052232"/>
    </source>
</evidence>
<dbReference type="EMBL" id="JACT01000011">
    <property type="protein sequence ID" value="KMS50995.1"/>
    <property type="molecule type" value="Genomic_DNA"/>
</dbReference>
<gene>
    <name evidence="5" type="ORF">V473_11820</name>
</gene>
<dbReference type="Proteomes" id="UP000052232">
    <property type="component" value="Unassembled WGS sequence"/>
</dbReference>
<evidence type="ECO:0000256" key="2">
    <source>
        <dbReference type="ARBA" id="ARBA00022971"/>
    </source>
</evidence>
<keyword evidence="6" id="KW-1185">Reference proteome</keyword>
<comment type="caution">
    <text evidence="5">The sequence shown here is derived from an EMBL/GenBank/DDBJ whole genome shotgun (WGS) entry which is preliminary data.</text>
</comment>
<proteinExistence type="inferred from homology"/>
<accession>A0A0J8A6I2</accession>
<reference evidence="5 6" key="1">
    <citation type="journal article" date="2015" name="G3 (Bethesda)">
        <title>Insights into Ongoing Evolution of the Hexachlorocyclohexane Catabolic Pathway from Comparative Genomics of Ten Sphingomonadaceae Strains.</title>
        <authorList>
            <person name="Pearce S.L."/>
            <person name="Oakeshott J.G."/>
            <person name="Pandey G."/>
        </authorList>
    </citation>
    <scope>NUCLEOTIDE SEQUENCE [LARGE SCALE GENOMIC DNA]</scope>
    <source>
        <strain evidence="5 6">LL01</strain>
    </source>
</reference>
<dbReference type="Pfam" id="PF03389">
    <property type="entry name" value="MobA_MobL"/>
    <property type="match status" value="1"/>
</dbReference>
<organism evidence="5 6">
    <name type="scientific">Sphingobium cupriresistens LL01</name>
    <dbReference type="NCBI Taxonomy" id="1420583"/>
    <lineage>
        <taxon>Bacteria</taxon>
        <taxon>Pseudomonadati</taxon>
        <taxon>Pseudomonadota</taxon>
        <taxon>Alphaproteobacteria</taxon>
        <taxon>Sphingomonadales</taxon>
        <taxon>Sphingomonadaceae</taxon>
        <taxon>Sphingobium</taxon>
    </lineage>
</organism>
<comment type="similarity">
    <text evidence="1">Belongs to the MobA/MobL family.</text>
</comment>
<dbReference type="NCBIfam" id="NF041496">
    <property type="entry name" value="MobQ"/>
    <property type="match status" value="1"/>
</dbReference>
<keyword evidence="2" id="KW-0184">Conjugation</keyword>
<feature type="compositionally biased region" description="Basic and acidic residues" evidence="3">
    <location>
        <begin position="312"/>
        <end position="342"/>
    </location>
</feature>
<sequence>MAIYHLAVKSVSRSTGRSAVAAVAYRAGVALENERDGLVHDYTRRSGVEDAFIVVPEGAEWAQDRSALWNAAEAAEKRKDAKVAREYELGLPAELDAGQRRDLVRAFAEDIRDRYGVAVDAAIHAPHDYGDDRNHHAHVMTTTRVVDADGLGAKTRQLDVRSSASVEVEAIRERWAEQVNDALELAQVAERVDHRSYARQGVEMEPTVKMGHASAAIERRAYAEQIAAGEEPHAVTPRGQMNEAIEEKRGLGAYLERGREWLQEMGQRVRDQAELAAHGMASLVQGAARTMRAGLQTSAGDGFDALPALDQSPRREQTPALDHGQDERDRQRQRQRGHDRDGPAIGFGR</sequence>
<evidence type="ECO:0000259" key="4">
    <source>
        <dbReference type="Pfam" id="PF03389"/>
    </source>
</evidence>
<evidence type="ECO:0000313" key="5">
    <source>
        <dbReference type="EMBL" id="KMS50995.1"/>
    </source>
</evidence>
<dbReference type="RefSeq" id="WP_082679295.1">
    <property type="nucleotide sequence ID" value="NZ_KQ130442.1"/>
</dbReference>
<name>A0A0J8A6I2_9SPHN</name>
<dbReference type="AlphaFoldDB" id="A0A0J8A6I2"/>
<evidence type="ECO:0000256" key="3">
    <source>
        <dbReference type="SAM" id="MobiDB-lite"/>
    </source>
</evidence>
<dbReference type="Gene3D" id="3.30.930.30">
    <property type="match status" value="1"/>
</dbReference>
<feature type="region of interest" description="Disordered" evidence="3">
    <location>
        <begin position="298"/>
        <end position="349"/>
    </location>
</feature>
<dbReference type="InterPro" id="IPR005053">
    <property type="entry name" value="MobA_MobL"/>
</dbReference>
<dbReference type="STRING" id="1420583.V473_11820"/>
<protein>
    <recommendedName>
        <fullName evidence="4">MobA/MobL protein domain-containing protein</fullName>
    </recommendedName>
</protein>
<evidence type="ECO:0000256" key="1">
    <source>
        <dbReference type="ARBA" id="ARBA00010873"/>
    </source>
</evidence>
<dbReference type="PATRIC" id="fig|1420583.3.peg.4660"/>
<feature type="domain" description="MobA/MobL protein" evidence="4">
    <location>
        <begin position="17"/>
        <end position="220"/>
    </location>
</feature>